<evidence type="ECO:0000313" key="5">
    <source>
        <dbReference type="WBParaSite" id="nRc.2.0.1.t33048-RA"/>
    </source>
</evidence>
<evidence type="ECO:0000313" key="4">
    <source>
        <dbReference type="Proteomes" id="UP000887565"/>
    </source>
</evidence>
<dbReference type="InterPro" id="IPR036028">
    <property type="entry name" value="SH3-like_dom_sf"/>
</dbReference>
<feature type="domain" description="SH3" evidence="3">
    <location>
        <begin position="33"/>
        <end position="91"/>
    </location>
</feature>
<dbReference type="Proteomes" id="UP000887565">
    <property type="component" value="Unplaced"/>
</dbReference>
<reference evidence="5" key="1">
    <citation type="submission" date="2022-11" db="UniProtKB">
        <authorList>
            <consortium name="WormBaseParasite"/>
        </authorList>
    </citation>
    <scope>IDENTIFICATION</scope>
</reference>
<dbReference type="GO" id="GO:0031267">
    <property type="term" value="F:small GTPase binding"/>
    <property type="evidence" value="ECO:0007669"/>
    <property type="project" value="TreeGrafter"/>
</dbReference>
<accession>A0A915K4B6</accession>
<dbReference type="PROSITE" id="PS50002">
    <property type="entry name" value="SH3"/>
    <property type="match status" value="1"/>
</dbReference>
<dbReference type="Gene3D" id="1.20.1270.350">
    <property type="entry name" value="Dedicator of cytokinesis N-terminal subdomain"/>
    <property type="match status" value="1"/>
</dbReference>
<dbReference type="GO" id="GO:0007264">
    <property type="term" value="P:small GTPase-mediated signal transduction"/>
    <property type="evidence" value="ECO:0007669"/>
    <property type="project" value="InterPro"/>
</dbReference>
<name>A0A915K4B6_ROMCU</name>
<keyword evidence="1 2" id="KW-0728">SH3 domain</keyword>
<proteinExistence type="predicted"/>
<evidence type="ECO:0000256" key="2">
    <source>
        <dbReference type="PROSITE-ProRule" id="PRU00192"/>
    </source>
</evidence>
<evidence type="ECO:0000256" key="1">
    <source>
        <dbReference type="ARBA" id="ARBA00022443"/>
    </source>
</evidence>
<dbReference type="Pfam" id="PF16172">
    <property type="entry name" value="DOCK_N"/>
    <property type="match status" value="1"/>
</dbReference>
<dbReference type="InterPro" id="IPR032376">
    <property type="entry name" value="DOCK_N"/>
</dbReference>
<dbReference type="InterPro" id="IPR026791">
    <property type="entry name" value="DOCK"/>
</dbReference>
<dbReference type="InterPro" id="IPR001452">
    <property type="entry name" value="SH3_domain"/>
</dbReference>
<sequence length="379" mass="42833">MATSIEQWDIIETDKCLTIGLNFSTKFVFSLSDEALTFVAVSNFEPNFVDGLPLLIGDSISVERSCEDWLYGSLNGRFGVFPRACVKYVPCKNNDETTSAMISEINRYHDVTKRLELIIKDLIHWRKQILSGKLPVEELSVLKKKIGVKIDVGNKLLDLDMVLRNDDGELADIDSCSLLELYQLHCSTLEKIQSDNKRGHISKEGLHLQQNGGCCCFLLCLHDIFLRVNSDAEIFISLYDSQHNCYISLCKLLRELFTSYVPLLNDDERYGSRGSLSSVVKRSSGVFQGYKVLFTDFERKNFDGRRIFLVCKVIKFGAFESGTLPRKATNTAVRQPYAVGVVDLSEIIKTPSKSFDECLIDGFSSSDECDTHIYMPLLM</sequence>
<organism evidence="4 5">
    <name type="scientific">Romanomermis culicivorax</name>
    <name type="common">Nematode worm</name>
    <dbReference type="NCBI Taxonomy" id="13658"/>
    <lineage>
        <taxon>Eukaryota</taxon>
        <taxon>Metazoa</taxon>
        <taxon>Ecdysozoa</taxon>
        <taxon>Nematoda</taxon>
        <taxon>Enoplea</taxon>
        <taxon>Dorylaimia</taxon>
        <taxon>Mermithida</taxon>
        <taxon>Mermithoidea</taxon>
        <taxon>Mermithidae</taxon>
        <taxon>Romanomermis</taxon>
    </lineage>
</organism>
<dbReference type="SMART" id="SM00326">
    <property type="entry name" value="SH3"/>
    <property type="match status" value="1"/>
</dbReference>
<protein>
    <submittedName>
        <fullName evidence="5">SH3 domain-containing protein</fullName>
    </submittedName>
</protein>
<dbReference type="Gene3D" id="2.30.30.40">
    <property type="entry name" value="SH3 Domains"/>
    <property type="match status" value="1"/>
</dbReference>
<dbReference type="PANTHER" id="PTHR45653:SF10">
    <property type="entry name" value="MYOBLAST CITY, ISOFORM B"/>
    <property type="match status" value="1"/>
</dbReference>
<dbReference type="GO" id="GO:0005085">
    <property type="term" value="F:guanyl-nucleotide exchange factor activity"/>
    <property type="evidence" value="ECO:0007669"/>
    <property type="project" value="InterPro"/>
</dbReference>
<dbReference type="SUPFAM" id="SSF50044">
    <property type="entry name" value="SH3-domain"/>
    <property type="match status" value="1"/>
</dbReference>
<evidence type="ECO:0000259" key="3">
    <source>
        <dbReference type="PROSITE" id="PS50002"/>
    </source>
</evidence>
<keyword evidence="4" id="KW-1185">Reference proteome</keyword>
<dbReference type="GO" id="GO:0005886">
    <property type="term" value="C:plasma membrane"/>
    <property type="evidence" value="ECO:0007669"/>
    <property type="project" value="TreeGrafter"/>
</dbReference>
<dbReference type="PANTHER" id="PTHR45653">
    <property type="entry name" value="DEDICATOR OF CYTOKINESIS"/>
    <property type="match status" value="1"/>
</dbReference>
<dbReference type="AlphaFoldDB" id="A0A915K4B6"/>
<dbReference type="InterPro" id="IPR042455">
    <property type="entry name" value="DOCK_N_sub1"/>
</dbReference>
<dbReference type="Pfam" id="PF14604">
    <property type="entry name" value="SH3_9"/>
    <property type="match status" value="1"/>
</dbReference>
<dbReference type="GO" id="GO:0005737">
    <property type="term" value="C:cytoplasm"/>
    <property type="evidence" value="ECO:0007669"/>
    <property type="project" value="TreeGrafter"/>
</dbReference>
<dbReference type="WBParaSite" id="nRc.2.0.1.t33048-RA">
    <property type="protein sequence ID" value="nRc.2.0.1.t33048-RA"/>
    <property type="gene ID" value="nRc.2.0.1.g33048"/>
</dbReference>